<dbReference type="EMBL" id="MBTF01000012">
    <property type="protein sequence ID" value="OOQ59759.1"/>
    <property type="molecule type" value="Genomic_DNA"/>
</dbReference>
<keyword evidence="3" id="KW-0998">Cell outer membrane</keyword>
<evidence type="ECO:0000256" key="4">
    <source>
        <dbReference type="RuleBase" id="RU003357"/>
    </source>
</evidence>
<keyword evidence="4" id="KW-0798">TonB box</keyword>
<feature type="domain" description="TonB-dependent receptor plug" evidence="7">
    <location>
        <begin position="268"/>
        <end position="353"/>
    </location>
</feature>
<dbReference type="InterPro" id="IPR008969">
    <property type="entry name" value="CarboxyPept-like_regulatory"/>
</dbReference>
<dbReference type="InterPro" id="IPR036942">
    <property type="entry name" value="Beta-barrel_TonB_sf"/>
</dbReference>
<dbReference type="InterPro" id="IPR000531">
    <property type="entry name" value="Beta-barrel_TonB"/>
</dbReference>
<keyword evidence="5" id="KW-1133">Transmembrane helix</keyword>
<evidence type="ECO:0000259" key="6">
    <source>
        <dbReference type="Pfam" id="PF00593"/>
    </source>
</evidence>
<keyword evidence="9" id="KW-1185">Reference proteome</keyword>
<dbReference type="SUPFAM" id="SSF49464">
    <property type="entry name" value="Carboxypeptidase regulatory domain-like"/>
    <property type="match status" value="1"/>
</dbReference>
<sequence>MFKFMQKSAEPCFADRIILTPCHGQRISLLPNTTKQERKPGFNWRFLMKCSFIALVIQITFAGLLLAFTVKGQNLNEVKVALNLNNATVKESLLQLQKNSAIKFTLFNQLLAQEEKKVTLNTPDISVADALKKILAGTRLSYKLVNEFIVIEAKAVPPKPGRVLGKIVDEKGLPLPGASVRVIETGSGVMSAVDGTYALSLPPGTYTIEVSFVSFQTQRVTGVLVTENKSTPLDIALKTDAKGLKEVVVTTGYRKASVAGLYAQQKNTSNLSDGISGDQIGATPDKHVGETLKRIAGVSTNENRKVVIRGIAERYNVSLLNGSSLPSTDVQERDFEFNLIPTNLVENIVVAKSITPDMPYGFAGGLVQITTKSVPESDFISITVGNSFNSRTTGKDFLGYGRGKYDYLGFDDGTRNHFPSGLLNLIGQFDPTKTDEQNKITAAQVGEQNKRIGGTERLGARVFQSLPSQNYQLSLGRAYSLSADKVRKLGFVGSLSYRNTQTNDYVPNMRRGDWSHEPARANDPTDVNTGNIYGFNTTLGLLLNGGFKTEKHQINTYNLYTRIFDNRFSRYTGWTFESPKNDADMKYPSIQEDDRPKFIDLLQNKVSGTHRLNSFTIEWGLARTALNSIERDAVSASQTSKEISNTVLYTYNTGTISDPGSGPLHRDEYIYKEKNIDAVFSTAYDFKLGETRHTFKTGANYLKKHAFYDWQILPIAKGPNSTVPIETIPVQEWGNYMGMEDPGHSLFYFKQDYTSNQFEAKSINGGAFIMLDHKLLPGLRIVWGGRAEYFKLDTIKNSASLLRDKNSRIFFAEKKDWYFLPSANITYSPVKDVNVRASYAKAAVRPGMMENSRFSRFNPNYGSLVRSQGVSSTLIDNIDAKIELFPGAGELLSVAYFYKYFDKPAEFYRIDNENNGRGYITISNSDWAKVKGWEFQLRKSLGFVYSGLPFLKDVYVSGNLTLQNSQVRARELQYEKTAAGADTVYYKYLKYPRALYGQVPLLYNAGIQYAGKKLGVNITLNHAGNKTFITGIEPLFVEYERPRTQMDAQVSYRFLKSKMEAKLNMSNLLDAPFRYFINDPTTYELKPGNEGKLNLEWNDKYAYKFGFSEKFEEGYIDPATNRLVGDRQTATRYVGRTFSLSLSYNF</sequence>
<dbReference type="Gene3D" id="2.60.40.1120">
    <property type="entry name" value="Carboxypeptidase-like, regulatory domain"/>
    <property type="match status" value="1"/>
</dbReference>
<evidence type="ECO:0000259" key="7">
    <source>
        <dbReference type="Pfam" id="PF07715"/>
    </source>
</evidence>
<comment type="similarity">
    <text evidence="4">Belongs to the TonB-dependent receptor family.</text>
</comment>
<dbReference type="InterPro" id="IPR012910">
    <property type="entry name" value="Plug_dom"/>
</dbReference>
<comment type="caution">
    <text evidence="8">The sequence shown here is derived from an EMBL/GenBank/DDBJ whole genome shotgun (WGS) entry which is preliminary data.</text>
</comment>
<protein>
    <recommendedName>
        <fullName evidence="10">Secretin/TonB short N-terminal domain-containing protein</fullName>
    </recommendedName>
</protein>
<evidence type="ECO:0000256" key="1">
    <source>
        <dbReference type="ARBA" id="ARBA00004442"/>
    </source>
</evidence>
<comment type="subcellular location">
    <subcellularLocation>
        <location evidence="1 4">Cell outer membrane</location>
    </subcellularLocation>
</comment>
<feature type="domain" description="TonB-dependent receptor-like beta-barrel" evidence="6">
    <location>
        <begin position="571"/>
        <end position="1068"/>
    </location>
</feature>
<dbReference type="AlphaFoldDB" id="A0A1S9PFQ9"/>
<evidence type="ECO:0008006" key="10">
    <source>
        <dbReference type="Google" id="ProtNLM"/>
    </source>
</evidence>
<reference evidence="8 9" key="1">
    <citation type="submission" date="2016-07" db="EMBL/GenBank/DDBJ databases">
        <title>Genomic analysis of zinc-resistant bacterium Mucilaginibacter pedocola TBZ30.</title>
        <authorList>
            <person name="Huang J."/>
            <person name="Tang J."/>
        </authorList>
    </citation>
    <scope>NUCLEOTIDE SEQUENCE [LARGE SCALE GENOMIC DNA]</scope>
    <source>
        <strain evidence="8 9">TBZ30</strain>
    </source>
</reference>
<accession>A0A1S9PFQ9</accession>
<dbReference type="Pfam" id="PF07715">
    <property type="entry name" value="Plug"/>
    <property type="match status" value="1"/>
</dbReference>
<dbReference type="Gene3D" id="2.170.130.10">
    <property type="entry name" value="TonB-dependent receptor, plug domain"/>
    <property type="match status" value="1"/>
</dbReference>
<dbReference type="GO" id="GO:0009279">
    <property type="term" value="C:cell outer membrane"/>
    <property type="evidence" value="ECO:0007669"/>
    <property type="project" value="UniProtKB-SubCell"/>
</dbReference>
<dbReference type="Gene3D" id="2.40.170.20">
    <property type="entry name" value="TonB-dependent receptor, beta-barrel domain"/>
    <property type="match status" value="1"/>
</dbReference>
<dbReference type="InterPro" id="IPR037066">
    <property type="entry name" value="Plug_dom_sf"/>
</dbReference>
<dbReference type="STRING" id="1792845.BC343_06285"/>
<name>A0A1S9PFQ9_9SPHI</name>
<dbReference type="OrthoDB" id="9768470at2"/>
<dbReference type="PANTHER" id="PTHR40980:SF4">
    <property type="entry name" value="TONB-DEPENDENT RECEPTOR-LIKE BETA-BARREL DOMAIN-CONTAINING PROTEIN"/>
    <property type="match status" value="1"/>
</dbReference>
<evidence type="ECO:0000256" key="3">
    <source>
        <dbReference type="ARBA" id="ARBA00023237"/>
    </source>
</evidence>
<proteinExistence type="inferred from homology"/>
<evidence type="ECO:0000313" key="8">
    <source>
        <dbReference type="EMBL" id="OOQ59759.1"/>
    </source>
</evidence>
<keyword evidence="5" id="KW-0812">Transmembrane</keyword>
<dbReference type="Pfam" id="PF00593">
    <property type="entry name" value="TonB_dep_Rec_b-barrel"/>
    <property type="match status" value="1"/>
</dbReference>
<dbReference type="PANTHER" id="PTHR40980">
    <property type="entry name" value="PLUG DOMAIN-CONTAINING PROTEIN"/>
    <property type="match status" value="1"/>
</dbReference>
<evidence type="ECO:0000256" key="5">
    <source>
        <dbReference type="SAM" id="Phobius"/>
    </source>
</evidence>
<dbReference type="SUPFAM" id="SSF56935">
    <property type="entry name" value="Porins"/>
    <property type="match status" value="1"/>
</dbReference>
<evidence type="ECO:0000256" key="2">
    <source>
        <dbReference type="ARBA" id="ARBA00023136"/>
    </source>
</evidence>
<keyword evidence="2 4" id="KW-0472">Membrane</keyword>
<organism evidence="8 9">
    <name type="scientific">Mucilaginibacter pedocola</name>
    <dbReference type="NCBI Taxonomy" id="1792845"/>
    <lineage>
        <taxon>Bacteria</taxon>
        <taxon>Pseudomonadati</taxon>
        <taxon>Bacteroidota</taxon>
        <taxon>Sphingobacteriia</taxon>
        <taxon>Sphingobacteriales</taxon>
        <taxon>Sphingobacteriaceae</taxon>
        <taxon>Mucilaginibacter</taxon>
    </lineage>
</organism>
<evidence type="ECO:0000313" key="9">
    <source>
        <dbReference type="Proteomes" id="UP000189739"/>
    </source>
</evidence>
<dbReference type="Pfam" id="PF13620">
    <property type="entry name" value="CarboxypepD_reg"/>
    <property type="match status" value="1"/>
</dbReference>
<feature type="transmembrane region" description="Helical" evidence="5">
    <location>
        <begin position="46"/>
        <end position="68"/>
    </location>
</feature>
<dbReference type="Proteomes" id="UP000189739">
    <property type="component" value="Unassembled WGS sequence"/>
</dbReference>
<gene>
    <name evidence="8" type="ORF">BC343_06285</name>
</gene>